<evidence type="ECO:0000256" key="4">
    <source>
        <dbReference type="ARBA" id="ARBA00023008"/>
    </source>
</evidence>
<dbReference type="PANTHER" id="PTHR38439:SF3">
    <property type="entry name" value="COPPER-RESISTANT CUPROPROTEIN COPI"/>
    <property type="match status" value="1"/>
</dbReference>
<dbReference type="RefSeq" id="WP_317958655.1">
    <property type="nucleotide sequence ID" value="NZ_BSKO01000002.1"/>
</dbReference>
<dbReference type="InterPro" id="IPR000923">
    <property type="entry name" value="BlueCu_1"/>
</dbReference>
<dbReference type="InterPro" id="IPR028871">
    <property type="entry name" value="BlueCu_1_BS"/>
</dbReference>
<gene>
    <name evidence="7" type="ORF">MACH08_42100</name>
</gene>
<dbReference type="Proteomes" id="UP001275436">
    <property type="component" value="Unassembled WGS sequence"/>
</dbReference>
<keyword evidence="8" id="KW-1185">Reference proteome</keyword>
<proteinExistence type="predicted"/>
<keyword evidence="5" id="KW-0472">Membrane</keyword>
<evidence type="ECO:0000256" key="1">
    <source>
        <dbReference type="ARBA" id="ARBA00022448"/>
    </source>
</evidence>
<keyword evidence="2" id="KW-0479">Metal-binding</keyword>
<dbReference type="PROSITE" id="PS00196">
    <property type="entry name" value="COPPER_BLUE"/>
    <property type="match status" value="1"/>
</dbReference>
<dbReference type="InterPro" id="IPR033138">
    <property type="entry name" value="Cu_oxidase_CS"/>
</dbReference>
<protein>
    <recommendedName>
        <fullName evidence="6">Blue (type 1) copper domain-containing protein</fullName>
    </recommendedName>
</protein>
<keyword evidence="5" id="KW-1133">Transmembrane helix</keyword>
<dbReference type="PANTHER" id="PTHR38439">
    <property type="entry name" value="AURACYANIN-B"/>
    <property type="match status" value="1"/>
</dbReference>
<evidence type="ECO:0000256" key="3">
    <source>
        <dbReference type="ARBA" id="ARBA00022982"/>
    </source>
</evidence>
<dbReference type="Pfam" id="PF00127">
    <property type="entry name" value="Copper-bind"/>
    <property type="match status" value="1"/>
</dbReference>
<keyword evidence="5" id="KW-0812">Transmembrane</keyword>
<organism evidence="7 8">
    <name type="scientific">Oceanobacillus kimchii</name>
    <dbReference type="NCBI Taxonomy" id="746691"/>
    <lineage>
        <taxon>Bacteria</taxon>
        <taxon>Bacillati</taxon>
        <taxon>Bacillota</taxon>
        <taxon>Bacilli</taxon>
        <taxon>Bacillales</taxon>
        <taxon>Bacillaceae</taxon>
        <taxon>Oceanobacillus</taxon>
    </lineage>
</organism>
<feature type="transmembrane region" description="Helical" evidence="5">
    <location>
        <begin position="66"/>
        <end position="86"/>
    </location>
</feature>
<keyword evidence="4" id="KW-0186">Copper</keyword>
<accession>A0ABQ5TR52</accession>
<evidence type="ECO:0000313" key="8">
    <source>
        <dbReference type="Proteomes" id="UP001275436"/>
    </source>
</evidence>
<dbReference type="Gene3D" id="2.60.40.420">
    <property type="entry name" value="Cupredoxins - blue copper proteins"/>
    <property type="match status" value="1"/>
</dbReference>
<dbReference type="PROSITE" id="PS00079">
    <property type="entry name" value="MULTICOPPER_OXIDASE1"/>
    <property type="match status" value="1"/>
</dbReference>
<dbReference type="InterPro" id="IPR050845">
    <property type="entry name" value="Cu-binding_ET"/>
</dbReference>
<dbReference type="SUPFAM" id="SSF49503">
    <property type="entry name" value="Cupredoxins"/>
    <property type="match status" value="1"/>
</dbReference>
<dbReference type="InterPro" id="IPR008972">
    <property type="entry name" value="Cupredoxin"/>
</dbReference>
<feature type="transmembrane region" description="Helical" evidence="5">
    <location>
        <begin position="37"/>
        <end position="60"/>
    </location>
</feature>
<feature type="transmembrane region" description="Helical" evidence="5">
    <location>
        <begin position="117"/>
        <end position="134"/>
    </location>
</feature>
<keyword evidence="1" id="KW-0813">Transport</keyword>
<evidence type="ECO:0000256" key="5">
    <source>
        <dbReference type="SAM" id="Phobius"/>
    </source>
</evidence>
<evidence type="ECO:0000259" key="6">
    <source>
        <dbReference type="Pfam" id="PF00127"/>
    </source>
</evidence>
<reference evidence="7 8" key="1">
    <citation type="submission" date="2023-02" db="EMBL/GenBank/DDBJ databases">
        <title>Oceanobacillus kimchii IFOP_LL358 isolated form Alexandrium catenella lab strain.</title>
        <authorList>
            <person name="Gajardo G."/>
            <person name="Ueki S."/>
            <person name="Maruyama F."/>
        </authorList>
    </citation>
    <scope>NUCLEOTIDE SEQUENCE [LARGE SCALE GENOMIC DNA]</scope>
    <source>
        <strain evidence="7 8">IFOP_LL358</strain>
    </source>
</reference>
<keyword evidence="3" id="KW-0249">Electron transport</keyword>
<evidence type="ECO:0000256" key="2">
    <source>
        <dbReference type="ARBA" id="ARBA00022723"/>
    </source>
</evidence>
<feature type="domain" description="Blue (type 1) copper" evidence="6">
    <location>
        <begin position="193"/>
        <end position="295"/>
    </location>
</feature>
<sequence length="298" mass="32351">MPVSLYVTLIGIFILTIWIIWNTIYHRKKITVMTGMMISMVLGMGVGLTIGVTLGILLAGDLFSSTLLAMIIGIAAGFLAGLPIGLMAVLDGALAGMMGGMMGAMLGEMIAPEYQDALIRVMFLLLTGTIIILFQLMQQEFIKSTVLLSHPVVMTVLFVLLIIGYNQMGSVIPSSPSPNINNNHHSMSSNNLVIQADEYSFSPSHTEIKAGEKITITLDNIDEVEHDLEIKELKAEMMEQDSSHNHQKNNEEVHVHSMAGEKQEISFVPVTPGKYSYICTIPGHAEAGMTGIIEVSSS</sequence>
<comment type="caution">
    <text evidence="7">The sequence shown here is derived from an EMBL/GenBank/DDBJ whole genome shotgun (WGS) entry which is preliminary data.</text>
</comment>
<feature type="transmembrane region" description="Helical" evidence="5">
    <location>
        <begin position="6"/>
        <end position="25"/>
    </location>
</feature>
<feature type="transmembrane region" description="Helical" evidence="5">
    <location>
        <begin position="146"/>
        <end position="165"/>
    </location>
</feature>
<name>A0ABQ5TR52_9BACI</name>
<evidence type="ECO:0000313" key="7">
    <source>
        <dbReference type="EMBL" id="GLO68426.1"/>
    </source>
</evidence>
<dbReference type="EMBL" id="BSKO01000002">
    <property type="protein sequence ID" value="GLO68426.1"/>
    <property type="molecule type" value="Genomic_DNA"/>
</dbReference>